<reference evidence="2 3" key="4">
    <citation type="journal article" date="2011" name="BMC Genomics">
        <title>RNA-Seq improves annotation of protein-coding genes in the cucumber genome.</title>
        <authorList>
            <person name="Li Z."/>
            <person name="Zhang Z."/>
            <person name="Yan P."/>
            <person name="Huang S."/>
            <person name="Fei Z."/>
            <person name="Lin K."/>
        </authorList>
    </citation>
    <scope>NUCLEOTIDE SEQUENCE [LARGE SCALE GENOMIC DNA]</scope>
    <source>
        <strain evidence="3">cv. 9930</strain>
    </source>
</reference>
<organism evidence="2 3">
    <name type="scientific">Cucumis sativus</name>
    <name type="common">Cucumber</name>
    <dbReference type="NCBI Taxonomy" id="3659"/>
    <lineage>
        <taxon>Eukaryota</taxon>
        <taxon>Viridiplantae</taxon>
        <taxon>Streptophyta</taxon>
        <taxon>Embryophyta</taxon>
        <taxon>Tracheophyta</taxon>
        <taxon>Spermatophyta</taxon>
        <taxon>Magnoliopsida</taxon>
        <taxon>eudicotyledons</taxon>
        <taxon>Gunneridae</taxon>
        <taxon>Pentapetalae</taxon>
        <taxon>rosids</taxon>
        <taxon>fabids</taxon>
        <taxon>Cucurbitales</taxon>
        <taxon>Cucurbitaceae</taxon>
        <taxon>Benincaseae</taxon>
        <taxon>Cucumis</taxon>
    </lineage>
</organism>
<feature type="compositionally biased region" description="Polar residues" evidence="1">
    <location>
        <begin position="1"/>
        <end position="10"/>
    </location>
</feature>
<dbReference type="EMBL" id="CM002925">
    <property type="protein sequence ID" value="KGN53733.1"/>
    <property type="molecule type" value="Genomic_DNA"/>
</dbReference>
<dbReference type="AlphaFoldDB" id="A0A0A0KVY3"/>
<evidence type="ECO:0000313" key="3">
    <source>
        <dbReference type="Proteomes" id="UP000029981"/>
    </source>
</evidence>
<dbReference type="Proteomes" id="UP000029981">
    <property type="component" value="Chromosome 4"/>
</dbReference>
<protein>
    <submittedName>
        <fullName evidence="2">Uncharacterized protein</fullName>
    </submittedName>
</protein>
<accession>A0A0A0KVY3</accession>
<feature type="region of interest" description="Disordered" evidence="1">
    <location>
        <begin position="1"/>
        <end position="24"/>
    </location>
</feature>
<evidence type="ECO:0000313" key="2">
    <source>
        <dbReference type="EMBL" id="KGN53733.1"/>
    </source>
</evidence>
<proteinExistence type="predicted"/>
<evidence type="ECO:0000256" key="1">
    <source>
        <dbReference type="SAM" id="MobiDB-lite"/>
    </source>
</evidence>
<gene>
    <name evidence="2" type="ORF">Csa_4G113160</name>
</gene>
<keyword evidence="3" id="KW-1185">Reference proteome</keyword>
<sequence length="59" mass="6854">MVIDMSTNSEIPKGKSAFNSCTMPPVHPRNPDTCMFGRYKLQQVQKLQQNKQEEAFYPY</sequence>
<reference evidence="2 3" key="1">
    <citation type="journal article" date="2009" name="Nat. Genet.">
        <title>The genome of the cucumber, Cucumis sativus L.</title>
        <authorList>
            <person name="Huang S."/>
            <person name="Li R."/>
            <person name="Zhang Z."/>
            <person name="Li L."/>
            <person name="Gu X."/>
            <person name="Fan W."/>
            <person name="Lucas W.J."/>
            <person name="Wang X."/>
            <person name="Xie B."/>
            <person name="Ni P."/>
            <person name="Ren Y."/>
            <person name="Zhu H."/>
            <person name="Li J."/>
            <person name="Lin K."/>
            <person name="Jin W."/>
            <person name="Fei Z."/>
            <person name="Li G."/>
            <person name="Staub J."/>
            <person name="Kilian A."/>
            <person name="van der Vossen E.A."/>
            <person name="Wu Y."/>
            <person name="Guo J."/>
            <person name="He J."/>
            <person name="Jia Z."/>
            <person name="Ren Y."/>
            <person name="Tian G."/>
            <person name="Lu Y."/>
            <person name="Ruan J."/>
            <person name="Qian W."/>
            <person name="Wang M."/>
            <person name="Huang Q."/>
            <person name="Li B."/>
            <person name="Xuan Z."/>
            <person name="Cao J."/>
            <person name="Asan"/>
            <person name="Wu Z."/>
            <person name="Zhang J."/>
            <person name="Cai Q."/>
            <person name="Bai Y."/>
            <person name="Zhao B."/>
            <person name="Han Y."/>
            <person name="Li Y."/>
            <person name="Li X."/>
            <person name="Wang S."/>
            <person name="Shi Q."/>
            <person name="Liu S."/>
            <person name="Cho W.K."/>
            <person name="Kim J.Y."/>
            <person name="Xu Y."/>
            <person name="Heller-Uszynska K."/>
            <person name="Miao H."/>
            <person name="Cheng Z."/>
            <person name="Zhang S."/>
            <person name="Wu J."/>
            <person name="Yang Y."/>
            <person name="Kang H."/>
            <person name="Li M."/>
            <person name="Liang H."/>
            <person name="Ren X."/>
            <person name="Shi Z."/>
            <person name="Wen M."/>
            <person name="Jian M."/>
            <person name="Yang H."/>
            <person name="Zhang G."/>
            <person name="Yang Z."/>
            <person name="Chen R."/>
            <person name="Liu S."/>
            <person name="Li J."/>
            <person name="Ma L."/>
            <person name="Liu H."/>
            <person name="Zhou Y."/>
            <person name="Zhao J."/>
            <person name="Fang X."/>
            <person name="Li G."/>
            <person name="Fang L."/>
            <person name="Li Y."/>
            <person name="Liu D."/>
            <person name="Zheng H."/>
            <person name="Zhang Y."/>
            <person name="Qin N."/>
            <person name="Li Z."/>
            <person name="Yang G."/>
            <person name="Yang S."/>
            <person name="Bolund L."/>
            <person name="Kristiansen K."/>
            <person name="Zheng H."/>
            <person name="Li S."/>
            <person name="Zhang X."/>
            <person name="Yang H."/>
            <person name="Wang J."/>
            <person name="Sun R."/>
            <person name="Zhang B."/>
            <person name="Jiang S."/>
            <person name="Wang J."/>
            <person name="Du Y."/>
            <person name="Li S."/>
        </authorList>
    </citation>
    <scope>NUCLEOTIDE SEQUENCE [LARGE SCALE GENOMIC DNA]</scope>
    <source>
        <strain evidence="3">cv. 9930</strain>
    </source>
</reference>
<dbReference type="Gramene" id="KGN53733">
    <property type="protein sequence ID" value="KGN53733"/>
    <property type="gene ID" value="Csa_4G113160"/>
</dbReference>
<name>A0A0A0KVY3_CUCSA</name>
<reference evidence="2 3" key="3">
    <citation type="journal article" date="2010" name="BMC Genomics">
        <title>Transcriptome sequencing and comparative analysis of cucumber flowers with different sex types.</title>
        <authorList>
            <person name="Guo S."/>
            <person name="Zheng Y."/>
            <person name="Joung J.G."/>
            <person name="Liu S."/>
            <person name="Zhang Z."/>
            <person name="Crasta O.R."/>
            <person name="Sobral B.W."/>
            <person name="Xu Y."/>
            <person name="Huang S."/>
            <person name="Fei Z."/>
        </authorList>
    </citation>
    <scope>NUCLEOTIDE SEQUENCE [LARGE SCALE GENOMIC DNA]</scope>
    <source>
        <strain evidence="3">cv. 9930</strain>
    </source>
</reference>
<reference evidence="2 3" key="2">
    <citation type="journal article" date="2009" name="PLoS ONE">
        <title>An integrated genetic and cytogenetic map of the cucumber genome.</title>
        <authorList>
            <person name="Ren Y."/>
            <person name="Zhang Z."/>
            <person name="Liu J."/>
            <person name="Staub J.E."/>
            <person name="Han Y."/>
            <person name="Cheng Z."/>
            <person name="Li X."/>
            <person name="Lu J."/>
            <person name="Miao H."/>
            <person name="Kang H."/>
            <person name="Xie B."/>
            <person name="Gu X."/>
            <person name="Wang X."/>
            <person name="Du Y."/>
            <person name="Jin W."/>
            <person name="Huang S."/>
        </authorList>
    </citation>
    <scope>NUCLEOTIDE SEQUENCE [LARGE SCALE GENOMIC DNA]</scope>
    <source>
        <strain evidence="3">cv. 9930</strain>
    </source>
</reference>